<reference evidence="9 10" key="1">
    <citation type="journal article" date="2019" name="Emerg. Microbes Infect.">
        <title>Comprehensive subspecies identification of 175 nontuberculous mycobacteria species based on 7547 genomic profiles.</title>
        <authorList>
            <person name="Matsumoto Y."/>
            <person name="Kinjo T."/>
            <person name="Motooka D."/>
            <person name="Nabeya D."/>
            <person name="Jung N."/>
            <person name="Uechi K."/>
            <person name="Horii T."/>
            <person name="Iida T."/>
            <person name="Fujita J."/>
            <person name="Nakamura S."/>
        </authorList>
    </citation>
    <scope>NUCLEOTIDE SEQUENCE [LARGE SCALE GENOMIC DNA]</scope>
    <source>
        <strain evidence="9 10">JCM 14233</strain>
    </source>
</reference>
<evidence type="ECO:0000313" key="10">
    <source>
        <dbReference type="Proteomes" id="UP000467236"/>
    </source>
</evidence>
<evidence type="ECO:0000313" key="9">
    <source>
        <dbReference type="EMBL" id="BBX74620.1"/>
    </source>
</evidence>
<dbReference type="PANTHER" id="PTHR38039">
    <property type="entry name" value="TOXIN YOEB"/>
    <property type="match status" value="1"/>
</dbReference>
<feature type="region of interest" description="Disordered" evidence="8">
    <location>
        <begin position="67"/>
        <end position="88"/>
    </location>
</feature>
<dbReference type="Gene3D" id="6.10.250.330">
    <property type="match status" value="1"/>
</dbReference>
<comment type="similarity">
    <text evidence="1">Belongs to the YoeB family.</text>
</comment>
<dbReference type="NCBIfam" id="TIGR02116">
    <property type="entry name" value="toxin_Txe_YoeB"/>
    <property type="match status" value="1"/>
</dbReference>
<dbReference type="Proteomes" id="UP000467236">
    <property type="component" value="Chromosome"/>
</dbReference>
<dbReference type="SUPFAM" id="SSF143011">
    <property type="entry name" value="RelE-like"/>
    <property type="match status" value="1"/>
</dbReference>
<evidence type="ECO:0000256" key="1">
    <source>
        <dbReference type="ARBA" id="ARBA00008172"/>
    </source>
</evidence>
<sequence>MAISASEARQRLFPLLEQVNTDHEPVRITSKAGDAVLMSADDYDSWQETVYLLRSPENARRLMEAVARDKASHPGTGRVHQLDRRTPGDGWRRGVSSIDFDPDAWEDFLFWLASDRKTARRIVRLIGEIQRDPCTGIGKPEPLKGELSGYWSRRIDDEHRLVYRADDNEVKILKARYHY</sequence>
<protein>
    <recommendedName>
        <fullName evidence="7">Antitoxin</fullName>
    </recommendedName>
</protein>
<evidence type="ECO:0000256" key="2">
    <source>
        <dbReference type="ARBA" id="ARBA00009981"/>
    </source>
</evidence>
<keyword evidence="10" id="KW-1185">Reference proteome</keyword>
<comment type="function">
    <text evidence="7">Antitoxin component of a type II toxin-antitoxin (TA) system.</text>
</comment>
<organism evidence="9 10">
    <name type="scientific">Mycobacterium shinjukuense</name>
    <dbReference type="NCBI Taxonomy" id="398694"/>
    <lineage>
        <taxon>Bacteria</taxon>
        <taxon>Bacillati</taxon>
        <taxon>Actinomycetota</taxon>
        <taxon>Actinomycetes</taxon>
        <taxon>Mycobacteriales</taxon>
        <taxon>Mycobacteriaceae</taxon>
        <taxon>Mycobacterium</taxon>
    </lineage>
</organism>
<dbReference type="Gene3D" id="3.40.1620.10">
    <property type="entry name" value="YefM-like domain"/>
    <property type="match status" value="1"/>
</dbReference>
<proteinExistence type="inferred from homology"/>
<keyword evidence="6" id="KW-0378">Hydrolase</keyword>
<evidence type="ECO:0000256" key="5">
    <source>
        <dbReference type="ARBA" id="ARBA00022759"/>
    </source>
</evidence>
<dbReference type="NCBIfam" id="TIGR01552">
    <property type="entry name" value="phd_fam"/>
    <property type="match status" value="1"/>
</dbReference>
<comment type="similarity">
    <text evidence="2 7">Belongs to the phD/YefM antitoxin family.</text>
</comment>
<dbReference type="PANTHER" id="PTHR38039:SF1">
    <property type="entry name" value="TOXIN YOEB"/>
    <property type="match status" value="1"/>
</dbReference>
<keyword evidence="4" id="KW-0540">Nuclease</keyword>
<evidence type="ECO:0000256" key="3">
    <source>
        <dbReference type="ARBA" id="ARBA00022649"/>
    </source>
</evidence>
<evidence type="ECO:0000256" key="8">
    <source>
        <dbReference type="SAM" id="MobiDB-lite"/>
    </source>
</evidence>
<gene>
    <name evidence="9" type="ORF">MSHI_25260</name>
</gene>
<dbReference type="GO" id="GO:0004519">
    <property type="term" value="F:endonuclease activity"/>
    <property type="evidence" value="ECO:0007669"/>
    <property type="project" value="UniProtKB-KW"/>
</dbReference>
<dbReference type="EMBL" id="AP022575">
    <property type="protein sequence ID" value="BBX74620.1"/>
    <property type="molecule type" value="Genomic_DNA"/>
</dbReference>
<name>A0A7I7MRM7_9MYCO</name>
<dbReference type="InterPro" id="IPR009614">
    <property type="entry name" value="YoeB_toxin"/>
</dbReference>
<keyword evidence="5" id="KW-0255">Endonuclease</keyword>
<dbReference type="KEGG" id="mshj:MSHI_25260"/>
<dbReference type="InterPro" id="IPR036165">
    <property type="entry name" value="YefM-like_sf"/>
</dbReference>
<keyword evidence="3" id="KW-1277">Toxin-antitoxin system</keyword>
<dbReference type="InterPro" id="IPR006442">
    <property type="entry name" value="Antitoxin_Phd/YefM"/>
</dbReference>
<dbReference type="GO" id="GO:0016787">
    <property type="term" value="F:hydrolase activity"/>
    <property type="evidence" value="ECO:0007669"/>
    <property type="project" value="UniProtKB-KW"/>
</dbReference>
<evidence type="ECO:0000256" key="7">
    <source>
        <dbReference type="RuleBase" id="RU362080"/>
    </source>
</evidence>
<dbReference type="Gene3D" id="3.30.2310.20">
    <property type="entry name" value="RelE-like"/>
    <property type="match status" value="1"/>
</dbReference>
<dbReference type="SUPFAM" id="SSF143120">
    <property type="entry name" value="YefM-like"/>
    <property type="match status" value="1"/>
</dbReference>
<evidence type="ECO:0000256" key="6">
    <source>
        <dbReference type="ARBA" id="ARBA00022801"/>
    </source>
</evidence>
<dbReference type="AlphaFoldDB" id="A0A7I7MRM7"/>
<dbReference type="Pfam" id="PF06769">
    <property type="entry name" value="YoeB_toxin"/>
    <property type="match status" value="1"/>
</dbReference>
<dbReference type="GO" id="GO:0045892">
    <property type="term" value="P:negative regulation of DNA-templated transcription"/>
    <property type="evidence" value="ECO:0007669"/>
    <property type="project" value="TreeGrafter"/>
</dbReference>
<evidence type="ECO:0000256" key="4">
    <source>
        <dbReference type="ARBA" id="ARBA00022722"/>
    </source>
</evidence>
<dbReference type="Pfam" id="PF02604">
    <property type="entry name" value="PhdYeFM_antitox"/>
    <property type="match status" value="1"/>
</dbReference>
<dbReference type="InterPro" id="IPR035093">
    <property type="entry name" value="RelE/ParE_toxin_dom_sf"/>
</dbReference>
<dbReference type="GO" id="GO:0006401">
    <property type="term" value="P:RNA catabolic process"/>
    <property type="evidence" value="ECO:0007669"/>
    <property type="project" value="InterPro"/>
</dbReference>
<accession>A0A7I7MRM7</accession>